<dbReference type="PATRIC" id="fig|245018.3.peg.1446"/>
<reference evidence="11 13" key="3">
    <citation type="submission" date="2015-09" db="EMBL/GenBank/DDBJ databases">
        <authorList>
            <consortium name="Pathogen Informatics"/>
        </authorList>
    </citation>
    <scope>NUCLEOTIDE SEQUENCE [LARGE SCALE GENOMIC DNA]</scope>
    <source>
        <strain evidence="11 13">2789STDY5608868</strain>
    </source>
</reference>
<protein>
    <recommendedName>
        <fullName evidence="3">phosphoenolpyruvate--glycerone phosphotransferase</fullName>
        <ecNumber evidence="3">2.7.1.121</ecNumber>
    </recommendedName>
</protein>
<keyword evidence="6" id="KW-0319">Glycerol metabolism</keyword>
<dbReference type="GO" id="GO:0019563">
    <property type="term" value="P:glycerol catabolic process"/>
    <property type="evidence" value="ECO:0007669"/>
    <property type="project" value="TreeGrafter"/>
</dbReference>
<evidence type="ECO:0000256" key="3">
    <source>
        <dbReference type="ARBA" id="ARBA00012095"/>
    </source>
</evidence>
<gene>
    <name evidence="11" type="primary">dhaL_3</name>
    <name evidence="10" type="ORF">CL2_01570</name>
    <name evidence="11" type="ORF">ERS852425_03165</name>
</gene>
<keyword evidence="4 10" id="KW-0808">Transferase</keyword>
<dbReference type="SMART" id="SM01120">
    <property type="entry name" value="Dak2"/>
    <property type="match status" value="1"/>
</dbReference>
<dbReference type="Proteomes" id="UP000008960">
    <property type="component" value="Chromosome"/>
</dbReference>
<evidence type="ECO:0000313" key="10">
    <source>
        <dbReference type="EMBL" id="CBL37267.1"/>
    </source>
</evidence>
<evidence type="ECO:0000256" key="6">
    <source>
        <dbReference type="ARBA" id="ARBA00022798"/>
    </source>
</evidence>
<evidence type="ECO:0000313" key="11">
    <source>
        <dbReference type="EMBL" id="CUN18266.1"/>
    </source>
</evidence>
<organism evidence="10 12">
    <name type="scientific">Anaerostipes hadrus</name>
    <dbReference type="NCBI Taxonomy" id="649756"/>
    <lineage>
        <taxon>Bacteria</taxon>
        <taxon>Bacillati</taxon>
        <taxon>Bacillota</taxon>
        <taxon>Clostridia</taxon>
        <taxon>Lachnospirales</taxon>
        <taxon>Lachnospiraceae</taxon>
        <taxon>Anaerostipes</taxon>
    </lineage>
</organism>
<evidence type="ECO:0000256" key="4">
    <source>
        <dbReference type="ARBA" id="ARBA00022679"/>
    </source>
</evidence>
<dbReference type="Proteomes" id="UP000095598">
    <property type="component" value="Unassembled WGS sequence"/>
</dbReference>
<dbReference type="RefSeq" id="WP_008393166.1">
    <property type="nucleotide sequence ID" value="NC_021016.1"/>
</dbReference>
<evidence type="ECO:0000256" key="5">
    <source>
        <dbReference type="ARBA" id="ARBA00022777"/>
    </source>
</evidence>
<comment type="catalytic activity">
    <reaction evidence="1">
        <text>dihydroxyacetone + phosphoenolpyruvate = dihydroxyacetone phosphate + pyruvate</text>
        <dbReference type="Rhea" id="RHEA:18381"/>
        <dbReference type="ChEBI" id="CHEBI:15361"/>
        <dbReference type="ChEBI" id="CHEBI:16016"/>
        <dbReference type="ChEBI" id="CHEBI:57642"/>
        <dbReference type="ChEBI" id="CHEBI:58702"/>
        <dbReference type="EC" id="2.7.1.121"/>
    </reaction>
</comment>
<feature type="domain" description="DhaL" evidence="9">
    <location>
        <begin position="6"/>
        <end position="205"/>
    </location>
</feature>
<dbReference type="GO" id="GO:0005829">
    <property type="term" value="C:cytosol"/>
    <property type="evidence" value="ECO:0007669"/>
    <property type="project" value="TreeGrafter"/>
</dbReference>
<reference evidence="10 12" key="2">
    <citation type="submission" date="2010-03" db="EMBL/GenBank/DDBJ databases">
        <authorList>
            <person name="Pajon A."/>
        </authorList>
    </citation>
    <scope>NUCLEOTIDE SEQUENCE [LARGE SCALE GENOMIC DNA]</scope>
    <source>
        <strain evidence="10 12">SSC/2</strain>
    </source>
</reference>
<reference evidence="10 12" key="1">
    <citation type="submission" date="2010-03" db="EMBL/GenBank/DDBJ databases">
        <title>The genome sequence of Clostridiales sp. SSC/2.</title>
        <authorList>
            <consortium name="metaHIT consortium -- http://www.metahit.eu/"/>
            <person name="Pajon A."/>
            <person name="Turner K."/>
            <person name="Parkhill J."/>
            <person name="Duncan S."/>
            <person name="Flint H."/>
        </authorList>
    </citation>
    <scope>NUCLEOTIDE SEQUENCE [LARGE SCALE GENOMIC DNA]</scope>
    <source>
        <strain evidence="10 12">SSC/2</strain>
    </source>
</reference>
<evidence type="ECO:0000313" key="13">
    <source>
        <dbReference type="Proteomes" id="UP000095598"/>
    </source>
</evidence>
<evidence type="ECO:0000313" key="12">
    <source>
        <dbReference type="Proteomes" id="UP000008960"/>
    </source>
</evidence>
<dbReference type="NCBIfam" id="TIGR02365">
    <property type="entry name" value="dha_L_ycgS"/>
    <property type="match status" value="1"/>
</dbReference>
<evidence type="ECO:0000256" key="2">
    <source>
        <dbReference type="ARBA" id="ARBA00004745"/>
    </source>
</evidence>
<comment type="function">
    <text evidence="8">ADP-binding subunit of the dihydroxyacetone kinase, which is responsible for the phosphoenolpyruvate (PEP)-dependent phosphorylation of dihydroxyacetone. DhaL-ADP is converted to DhaL-ATP via a phosphoryl group transfer from DhaM and transmits it to dihydroxyacetone binds to DhaK.</text>
</comment>
<comment type="pathway">
    <text evidence="2">Polyol metabolism; glycerol degradation.</text>
</comment>
<evidence type="ECO:0000259" key="9">
    <source>
        <dbReference type="PROSITE" id="PS51480"/>
    </source>
</evidence>
<dbReference type="PANTHER" id="PTHR28629:SF4">
    <property type="entry name" value="TRIOKINASE_FMN CYCLASE"/>
    <property type="match status" value="1"/>
</dbReference>
<dbReference type="KEGG" id="bprl:CL2_01570"/>
<dbReference type="PANTHER" id="PTHR28629">
    <property type="entry name" value="TRIOKINASE/FMN CYCLASE"/>
    <property type="match status" value="1"/>
</dbReference>
<dbReference type="InterPro" id="IPR004007">
    <property type="entry name" value="DhaL_dom"/>
</dbReference>
<sequence>MNFSNKDGGKIIFELIKTIQDKKDFLSEVDGKIGDGDHGINMNKGFTMTYCKVNGKDYDMTTAFSVLGDTLLEDIGGSMGPLYGAFFDGLSEASEDHDVIDKKTFQEMIHTALEAIQDIGNAKRGDKTLLDTLIPAVEAYDAALEAGKDFKEALSELKSAAEDGWKSTEDMVAKIGRASRLGERSRGVLDAGATSCYLILESLATSIQSIL</sequence>
<dbReference type="Gene3D" id="1.25.40.340">
    <property type="match status" value="1"/>
</dbReference>
<evidence type="ECO:0000256" key="1">
    <source>
        <dbReference type="ARBA" id="ARBA00001113"/>
    </source>
</evidence>
<dbReference type="InterPro" id="IPR050861">
    <property type="entry name" value="Dihydroxyacetone_Kinase"/>
</dbReference>
<comment type="subunit">
    <text evidence="7">Homodimer. The dihydroxyacetone kinase complex is composed of a homodimer of DhaM, a homodimer of DhaK and the subunit DhaL.</text>
</comment>
<dbReference type="InterPro" id="IPR036117">
    <property type="entry name" value="DhaL_dom_sf"/>
</dbReference>
<proteinExistence type="predicted"/>
<dbReference type="AlphaFoldDB" id="D4MXC2"/>
<dbReference type="FunFam" id="1.25.40.340:FF:000002">
    <property type="entry name" value="Dihydroxyacetone kinase, L subunit"/>
    <property type="match status" value="1"/>
</dbReference>
<name>D4MXC2_ANAHA</name>
<keyword evidence="5 10" id="KW-0418">Kinase</keyword>
<dbReference type="InterPro" id="IPR012737">
    <property type="entry name" value="DhaK_L_YcgS"/>
</dbReference>
<dbReference type="EC" id="2.7.1.121" evidence="3"/>
<dbReference type="EMBL" id="FP929061">
    <property type="protein sequence ID" value="CBL37267.1"/>
    <property type="molecule type" value="Genomic_DNA"/>
</dbReference>
<accession>D4MXC2</accession>
<dbReference type="SUPFAM" id="SSF101473">
    <property type="entry name" value="DhaL-like"/>
    <property type="match status" value="1"/>
</dbReference>
<evidence type="ECO:0000256" key="8">
    <source>
        <dbReference type="ARBA" id="ARBA00055771"/>
    </source>
</evidence>
<evidence type="ECO:0000256" key="7">
    <source>
        <dbReference type="ARBA" id="ARBA00046577"/>
    </source>
</evidence>
<dbReference type="PROSITE" id="PS51480">
    <property type="entry name" value="DHAL"/>
    <property type="match status" value="1"/>
</dbReference>
<dbReference type="Pfam" id="PF02734">
    <property type="entry name" value="Dak2"/>
    <property type="match status" value="1"/>
</dbReference>
<dbReference type="EMBL" id="CYXT01000036">
    <property type="protein sequence ID" value="CUN18266.1"/>
    <property type="molecule type" value="Genomic_DNA"/>
</dbReference>
<dbReference type="GO" id="GO:0004371">
    <property type="term" value="F:glycerone kinase activity"/>
    <property type="evidence" value="ECO:0007669"/>
    <property type="project" value="InterPro"/>
</dbReference>
<dbReference type="GO" id="GO:0047324">
    <property type="term" value="F:phosphoenolpyruvate-glycerone phosphotransferase activity"/>
    <property type="evidence" value="ECO:0007669"/>
    <property type="project" value="UniProtKB-EC"/>
</dbReference>